<accession>A0A2W5FFM4</accession>
<organism evidence="1 2">
    <name type="scientific">Agrobacterium fabrum</name>
    <dbReference type="NCBI Taxonomy" id="1176649"/>
    <lineage>
        <taxon>Bacteria</taxon>
        <taxon>Pseudomonadati</taxon>
        <taxon>Pseudomonadota</taxon>
        <taxon>Alphaproteobacteria</taxon>
        <taxon>Hyphomicrobiales</taxon>
        <taxon>Rhizobiaceae</taxon>
        <taxon>Rhizobium/Agrobacterium group</taxon>
        <taxon>Agrobacterium</taxon>
        <taxon>Agrobacterium tumefaciens complex</taxon>
    </lineage>
</organism>
<protein>
    <submittedName>
        <fullName evidence="1">Uncharacterized protein</fullName>
    </submittedName>
</protein>
<dbReference type="Proteomes" id="UP000249769">
    <property type="component" value="Unassembled WGS sequence"/>
</dbReference>
<proteinExistence type="predicted"/>
<dbReference type="AlphaFoldDB" id="A0A2W5FFM4"/>
<dbReference type="EMBL" id="QFOL01000049">
    <property type="protein sequence ID" value="PZP52477.1"/>
    <property type="molecule type" value="Genomic_DNA"/>
</dbReference>
<evidence type="ECO:0000313" key="1">
    <source>
        <dbReference type="EMBL" id="PZP52477.1"/>
    </source>
</evidence>
<evidence type="ECO:0000313" key="2">
    <source>
        <dbReference type="Proteomes" id="UP000249769"/>
    </source>
</evidence>
<comment type="caution">
    <text evidence="1">The sequence shown here is derived from an EMBL/GenBank/DDBJ whole genome shotgun (WGS) entry which is preliminary data.</text>
</comment>
<sequence>MFDFTHHDLHIESEAPWGGSVAGTIGRRRFAAFVEGEYGLVSSFSKDHRLAIDCPLFVDNAPFRPGSGFDFDQGEGRAEREI</sequence>
<name>A0A2W5FFM4_9HYPH</name>
<reference evidence="1 2" key="1">
    <citation type="submission" date="2017-08" db="EMBL/GenBank/DDBJ databases">
        <title>Infants hospitalized years apart are colonized by the same room-sourced microbial strains.</title>
        <authorList>
            <person name="Brooks B."/>
            <person name="Olm M.R."/>
            <person name="Firek B.A."/>
            <person name="Baker R."/>
            <person name="Thomas B.C."/>
            <person name="Morowitz M.J."/>
            <person name="Banfield J.F."/>
        </authorList>
    </citation>
    <scope>NUCLEOTIDE SEQUENCE [LARGE SCALE GENOMIC DNA]</scope>
    <source>
        <strain evidence="1">S2_009_000_R2_73</strain>
    </source>
</reference>
<gene>
    <name evidence="1" type="ORF">DI595_06760</name>
</gene>